<feature type="transmembrane region" description="Helical" evidence="5">
    <location>
        <begin position="72"/>
        <end position="95"/>
    </location>
</feature>
<dbReference type="PANTHER" id="PTHR37422:SF13">
    <property type="entry name" value="LIPOPOLYSACCHARIDE BIOSYNTHESIS PROTEIN PA4999-RELATED"/>
    <property type="match status" value="1"/>
</dbReference>
<feature type="transmembrane region" description="Helical" evidence="5">
    <location>
        <begin position="242"/>
        <end position="260"/>
    </location>
</feature>
<dbReference type="Proteomes" id="UP000270219">
    <property type="component" value="Unassembled WGS sequence"/>
</dbReference>
<evidence type="ECO:0000313" key="7">
    <source>
        <dbReference type="EMBL" id="RLL46990.1"/>
    </source>
</evidence>
<keyword evidence="3 5" id="KW-1133">Transmembrane helix</keyword>
<feature type="transmembrane region" description="Helical" evidence="5">
    <location>
        <begin position="128"/>
        <end position="148"/>
    </location>
</feature>
<feature type="transmembrane region" description="Helical" evidence="5">
    <location>
        <begin position="343"/>
        <end position="363"/>
    </location>
</feature>
<feature type="transmembrane region" description="Helical" evidence="5">
    <location>
        <begin position="196"/>
        <end position="212"/>
    </location>
</feature>
<feature type="transmembrane region" description="Helical" evidence="5">
    <location>
        <begin position="32"/>
        <end position="51"/>
    </location>
</feature>
<name>A0A498DEA1_9BACI</name>
<feature type="transmembrane region" description="Helical" evidence="5">
    <location>
        <begin position="7"/>
        <end position="26"/>
    </location>
</feature>
<keyword evidence="4 5" id="KW-0472">Membrane</keyword>
<feature type="transmembrane region" description="Helical" evidence="5">
    <location>
        <begin position="218"/>
        <end position="235"/>
    </location>
</feature>
<evidence type="ECO:0000256" key="2">
    <source>
        <dbReference type="ARBA" id="ARBA00022692"/>
    </source>
</evidence>
<proteinExistence type="predicted"/>
<dbReference type="InterPro" id="IPR007016">
    <property type="entry name" value="O-antigen_ligase-rel_domated"/>
</dbReference>
<reference evidence="7 8" key="1">
    <citation type="submission" date="2018-10" db="EMBL/GenBank/DDBJ databases">
        <title>Oceanobacillus sp. YLB-02 draft genome.</title>
        <authorList>
            <person name="Yu L."/>
        </authorList>
    </citation>
    <scope>NUCLEOTIDE SEQUENCE [LARGE SCALE GENOMIC DNA]</scope>
    <source>
        <strain evidence="7 8">YLB-02</strain>
    </source>
</reference>
<evidence type="ECO:0000256" key="4">
    <source>
        <dbReference type="ARBA" id="ARBA00023136"/>
    </source>
</evidence>
<dbReference type="EMBL" id="RCHR01000002">
    <property type="protein sequence ID" value="RLL46990.1"/>
    <property type="molecule type" value="Genomic_DNA"/>
</dbReference>
<dbReference type="Pfam" id="PF04932">
    <property type="entry name" value="Wzy_C"/>
    <property type="match status" value="1"/>
</dbReference>
<dbReference type="InterPro" id="IPR051533">
    <property type="entry name" value="WaaL-like"/>
</dbReference>
<evidence type="ECO:0000259" key="6">
    <source>
        <dbReference type="Pfam" id="PF04932"/>
    </source>
</evidence>
<evidence type="ECO:0000256" key="5">
    <source>
        <dbReference type="SAM" id="Phobius"/>
    </source>
</evidence>
<gene>
    <name evidence="7" type="ORF">D8M04_07290</name>
</gene>
<keyword evidence="2 5" id="KW-0812">Transmembrane</keyword>
<dbReference type="GO" id="GO:0016020">
    <property type="term" value="C:membrane"/>
    <property type="evidence" value="ECO:0007669"/>
    <property type="project" value="UniProtKB-SubCell"/>
</dbReference>
<feature type="domain" description="O-antigen ligase-related" evidence="6">
    <location>
        <begin position="203"/>
        <end position="356"/>
    </location>
</feature>
<evidence type="ECO:0000313" key="8">
    <source>
        <dbReference type="Proteomes" id="UP000270219"/>
    </source>
</evidence>
<feature type="transmembrane region" description="Helical" evidence="5">
    <location>
        <begin position="172"/>
        <end position="189"/>
    </location>
</feature>
<evidence type="ECO:0000256" key="3">
    <source>
        <dbReference type="ARBA" id="ARBA00022989"/>
    </source>
</evidence>
<sequence>MSLHETYYRLLILFAVVYPFLIFPFGTVYYTTVNKLVFLIVFVSVGWIIYMKKCNHSQVPPKILLESTGGKLAFLFFGLVFLSTIFSMDVASSFIGSPREYNGLLSWYGFLSMFIFTYHIIKSNQKYAVRIITAIVWSATIISVYSILQQLNLHERMPFQKSWGLFDNPNHLGTYLVIMVLLAFTLLLMAGNKASITVYLGIILVLFLALFYSGSRGAWLSVAICMVLYTIVVWPKKYLWKRWGVILASMLIAFSIVNVVEGGVISNRIESITLDIKSIITEDVTNQEAEDAGSGRWGIWKKTLPFVKENILVGTGPSTFSQLYYSGEEAGGLDNSHNDYLEIAFSMGIPALIVYMMLLFTVIKKGYRAAGKSDDSGQIFIYGLLITVIGYLIKTNFNISTIAVGPYFWVVLAVLYGYAGRESFVSPESGKNV</sequence>
<keyword evidence="8" id="KW-1185">Reference proteome</keyword>
<comment type="caution">
    <text evidence="7">The sequence shown here is derived from an EMBL/GenBank/DDBJ whole genome shotgun (WGS) entry which is preliminary data.</text>
</comment>
<organism evidence="7 8">
    <name type="scientific">Oceanobacillus piezotolerans</name>
    <dbReference type="NCBI Taxonomy" id="2448030"/>
    <lineage>
        <taxon>Bacteria</taxon>
        <taxon>Bacillati</taxon>
        <taxon>Bacillota</taxon>
        <taxon>Bacilli</taxon>
        <taxon>Bacillales</taxon>
        <taxon>Bacillaceae</taxon>
        <taxon>Oceanobacillus</taxon>
    </lineage>
</organism>
<feature type="transmembrane region" description="Helical" evidence="5">
    <location>
        <begin position="101"/>
        <end position="121"/>
    </location>
</feature>
<dbReference type="GO" id="GO:0016874">
    <property type="term" value="F:ligase activity"/>
    <property type="evidence" value="ECO:0007669"/>
    <property type="project" value="UniProtKB-KW"/>
</dbReference>
<feature type="transmembrane region" description="Helical" evidence="5">
    <location>
        <begin position="399"/>
        <end position="419"/>
    </location>
</feature>
<protein>
    <submittedName>
        <fullName evidence="7">O-antigen ligase domain-containing protein</fullName>
    </submittedName>
</protein>
<feature type="transmembrane region" description="Helical" evidence="5">
    <location>
        <begin position="375"/>
        <end position="393"/>
    </location>
</feature>
<accession>A0A498DEA1</accession>
<dbReference type="PANTHER" id="PTHR37422">
    <property type="entry name" value="TEICHURONIC ACID BIOSYNTHESIS PROTEIN TUAE"/>
    <property type="match status" value="1"/>
</dbReference>
<evidence type="ECO:0000256" key="1">
    <source>
        <dbReference type="ARBA" id="ARBA00004141"/>
    </source>
</evidence>
<dbReference type="OrthoDB" id="1762823at2"/>
<dbReference type="AlphaFoldDB" id="A0A498DEA1"/>
<dbReference type="RefSeq" id="WP_121522241.1">
    <property type="nucleotide sequence ID" value="NZ_RCHR01000002.1"/>
</dbReference>
<keyword evidence="7" id="KW-0436">Ligase</keyword>
<comment type="subcellular location">
    <subcellularLocation>
        <location evidence="1">Membrane</location>
        <topology evidence="1">Multi-pass membrane protein</topology>
    </subcellularLocation>
</comment>